<gene>
    <name evidence="1" type="ORF">HUJ06_014443</name>
</gene>
<evidence type="ECO:0000313" key="1">
    <source>
        <dbReference type="EMBL" id="DAD40120.1"/>
    </source>
</evidence>
<dbReference type="Proteomes" id="UP000607653">
    <property type="component" value="Unassembled WGS sequence"/>
</dbReference>
<sequence length="33" mass="3693">MAASSTKSRDTGKGRLHVYNTQYQLHGAYRGTH</sequence>
<protein>
    <submittedName>
        <fullName evidence="1">Uncharacterized protein</fullName>
    </submittedName>
</protein>
<keyword evidence="2" id="KW-1185">Reference proteome</keyword>
<name>A0A822Z671_NELNU</name>
<comment type="caution">
    <text evidence="1">The sequence shown here is derived from an EMBL/GenBank/DDBJ whole genome shotgun (WGS) entry which is preliminary data.</text>
</comment>
<reference evidence="1 2" key="1">
    <citation type="journal article" date="2020" name="Mol. Biol. Evol.">
        <title>Distinct Expression and Methylation Patterns for Genes with Different Fates following a Single Whole-Genome Duplication in Flowering Plants.</title>
        <authorList>
            <person name="Shi T."/>
            <person name="Rahmani R.S."/>
            <person name="Gugger P.F."/>
            <person name="Wang M."/>
            <person name="Li H."/>
            <person name="Zhang Y."/>
            <person name="Li Z."/>
            <person name="Wang Q."/>
            <person name="Van de Peer Y."/>
            <person name="Marchal K."/>
            <person name="Chen J."/>
        </authorList>
    </citation>
    <scope>NUCLEOTIDE SEQUENCE [LARGE SCALE GENOMIC DNA]</scope>
    <source>
        <tissue evidence="1">Leaf</tissue>
    </source>
</reference>
<accession>A0A822Z671</accession>
<organism evidence="1 2">
    <name type="scientific">Nelumbo nucifera</name>
    <name type="common">Sacred lotus</name>
    <dbReference type="NCBI Taxonomy" id="4432"/>
    <lineage>
        <taxon>Eukaryota</taxon>
        <taxon>Viridiplantae</taxon>
        <taxon>Streptophyta</taxon>
        <taxon>Embryophyta</taxon>
        <taxon>Tracheophyta</taxon>
        <taxon>Spermatophyta</taxon>
        <taxon>Magnoliopsida</taxon>
        <taxon>Proteales</taxon>
        <taxon>Nelumbonaceae</taxon>
        <taxon>Nelumbo</taxon>
    </lineage>
</organism>
<evidence type="ECO:0000313" key="2">
    <source>
        <dbReference type="Proteomes" id="UP000607653"/>
    </source>
</evidence>
<dbReference type="AlphaFoldDB" id="A0A822Z671"/>
<proteinExistence type="predicted"/>
<dbReference type="EMBL" id="DUZY01000005">
    <property type="protein sequence ID" value="DAD40120.1"/>
    <property type="molecule type" value="Genomic_DNA"/>
</dbReference>